<reference evidence="2" key="1">
    <citation type="journal article" date="2014" name="Int. J. Syst. Evol. Microbiol.">
        <title>Complete genome sequence of Corynebacterium casei LMG S-19264T (=DSM 44701T), isolated from a smear-ripened cheese.</title>
        <authorList>
            <consortium name="US DOE Joint Genome Institute (JGI-PGF)"/>
            <person name="Walter F."/>
            <person name="Albersmeier A."/>
            <person name="Kalinowski J."/>
            <person name="Ruckert C."/>
        </authorList>
    </citation>
    <scope>NUCLEOTIDE SEQUENCE</scope>
    <source>
        <strain evidence="2">JCM 4790</strain>
    </source>
</reference>
<evidence type="ECO:0000313" key="3">
    <source>
        <dbReference type="Proteomes" id="UP000619244"/>
    </source>
</evidence>
<protein>
    <submittedName>
        <fullName evidence="2">Uncharacterized protein</fullName>
    </submittedName>
</protein>
<name>A0A918KID7_9ACTN</name>
<evidence type="ECO:0000313" key="2">
    <source>
        <dbReference type="EMBL" id="GGX64635.1"/>
    </source>
</evidence>
<gene>
    <name evidence="2" type="ORF">GCM10010358_18700</name>
</gene>
<dbReference type="Proteomes" id="UP000619244">
    <property type="component" value="Unassembled WGS sequence"/>
</dbReference>
<feature type="compositionally biased region" description="Basic residues" evidence="1">
    <location>
        <begin position="31"/>
        <end position="40"/>
    </location>
</feature>
<feature type="compositionally biased region" description="Polar residues" evidence="1">
    <location>
        <begin position="1"/>
        <end position="11"/>
    </location>
</feature>
<dbReference type="EMBL" id="BMVU01000005">
    <property type="protein sequence ID" value="GGX64635.1"/>
    <property type="molecule type" value="Genomic_DNA"/>
</dbReference>
<evidence type="ECO:0000256" key="1">
    <source>
        <dbReference type="SAM" id="MobiDB-lite"/>
    </source>
</evidence>
<dbReference type="AlphaFoldDB" id="A0A918KID7"/>
<comment type="caution">
    <text evidence="2">The sequence shown here is derived from an EMBL/GenBank/DDBJ whole genome shotgun (WGS) entry which is preliminary data.</text>
</comment>
<proteinExistence type="predicted"/>
<reference evidence="2" key="2">
    <citation type="submission" date="2020-09" db="EMBL/GenBank/DDBJ databases">
        <authorList>
            <person name="Sun Q."/>
            <person name="Ohkuma M."/>
        </authorList>
    </citation>
    <scope>NUCLEOTIDE SEQUENCE</scope>
    <source>
        <strain evidence="2">JCM 4790</strain>
    </source>
</reference>
<sequence>MYRASQLTRSPISRPARRTAAANSPGDRAPRSRRKARFGRGGRGGRDDEVTVDDVMAGSSLANRRTMPGTKRLVAFPWFEDVRPRRQKTYLLCRVHHTLFGYKSDISPSIRHELPSFAADFRRSR</sequence>
<feature type="region of interest" description="Disordered" evidence="1">
    <location>
        <begin position="1"/>
        <end position="51"/>
    </location>
</feature>
<accession>A0A918KID7</accession>
<organism evidence="2 3">
    <name type="scientific">Streptomyces minutiscleroticus</name>
    <dbReference type="NCBI Taxonomy" id="68238"/>
    <lineage>
        <taxon>Bacteria</taxon>
        <taxon>Bacillati</taxon>
        <taxon>Actinomycetota</taxon>
        <taxon>Actinomycetes</taxon>
        <taxon>Kitasatosporales</taxon>
        <taxon>Streptomycetaceae</taxon>
        <taxon>Streptomyces</taxon>
    </lineage>
</organism>
<keyword evidence="3" id="KW-1185">Reference proteome</keyword>